<organism evidence="2 3">
    <name type="scientific">Nocardiopsis alba</name>
    <dbReference type="NCBI Taxonomy" id="53437"/>
    <lineage>
        <taxon>Bacteria</taxon>
        <taxon>Bacillati</taxon>
        <taxon>Actinomycetota</taxon>
        <taxon>Actinomycetes</taxon>
        <taxon>Streptosporangiales</taxon>
        <taxon>Nocardiopsidaceae</taxon>
        <taxon>Nocardiopsis</taxon>
    </lineage>
</organism>
<comment type="caution">
    <text evidence="2">The sequence shown here is derived from an EMBL/GenBank/DDBJ whole genome shotgun (WGS) entry which is preliminary data.</text>
</comment>
<protein>
    <submittedName>
        <fullName evidence="2">Uncharacterized protein</fullName>
    </submittedName>
</protein>
<gene>
    <name evidence="1" type="ORF">GTW20_00005</name>
    <name evidence="2" type="ORF">GTW20_00370</name>
</gene>
<accession>A0A7K2ILU5</accession>
<proteinExistence type="predicted"/>
<evidence type="ECO:0000313" key="3">
    <source>
        <dbReference type="Proteomes" id="UP000467124"/>
    </source>
</evidence>
<name>A0A7K2ILU5_9ACTN</name>
<evidence type="ECO:0000313" key="1">
    <source>
        <dbReference type="EMBL" id="MYR30686.1"/>
    </source>
</evidence>
<dbReference type="AlphaFoldDB" id="A0A7K2ILU5"/>
<dbReference type="RefSeq" id="WP_161109848.1">
    <property type="nucleotide sequence ID" value="NZ_JBHXVI010000018.1"/>
</dbReference>
<dbReference type="EMBL" id="WWHY01000001">
    <property type="protein sequence ID" value="MYR30755.1"/>
    <property type="molecule type" value="Genomic_DNA"/>
</dbReference>
<sequence>MTAFHLLCRLCDSEIDSGVVCPPCVGQLAADLRALWATGDLHGLDVDLDIAITKQSVFAPSGGGGRPVEAPLPLNLAASDVRADLHSTLATWCRAILDAHGGATLADTIPAMAQYLHGQVVVIRTAEWGDECVDELRDAIRRTRRVIDRPMERVFAGTCPTCSMPVYGQADRESARCRNAGCGGVVEDVEARREASVQAAKAVAPDKQLTVAEAAMAARALGRSITDRGIRKAVAEGRLAAAAVKPKLLVKLGDVLDMTARKKQVA</sequence>
<dbReference type="EMBL" id="WWHY01000001">
    <property type="protein sequence ID" value="MYR30686.1"/>
    <property type="molecule type" value="Genomic_DNA"/>
</dbReference>
<dbReference type="Proteomes" id="UP000467124">
    <property type="component" value="Unassembled WGS sequence"/>
</dbReference>
<evidence type="ECO:0000313" key="2">
    <source>
        <dbReference type="EMBL" id="MYR30755.1"/>
    </source>
</evidence>
<reference evidence="2 3" key="1">
    <citation type="journal article" date="2019" name="Nat. Commun.">
        <title>The antimicrobial potential of Streptomyces from insect microbiomes.</title>
        <authorList>
            <person name="Chevrette M.G."/>
            <person name="Carlson C.M."/>
            <person name="Ortega H.E."/>
            <person name="Thomas C."/>
            <person name="Ananiev G.E."/>
            <person name="Barns K.J."/>
            <person name="Book A.J."/>
            <person name="Cagnazzo J."/>
            <person name="Carlos C."/>
            <person name="Flanigan W."/>
            <person name="Grubbs K.J."/>
            <person name="Horn H.A."/>
            <person name="Hoffmann F.M."/>
            <person name="Klassen J.L."/>
            <person name="Knack J.J."/>
            <person name="Lewin G.R."/>
            <person name="McDonald B.R."/>
            <person name="Muller L."/>
            <person name="Melo W.G.P."/>
            <person name="Pinto-Tomas A.A."/>
            <person name="Schmitz A."/>
            <person name="Wendt-Pienkowski E."/>
            <person name="Wildman S."/>
            <person name="Zhao M."/>
            <person name="Zhang F."/>
            <person name="Bugni T.S."/>
            <person name="Andes D.R."/>
            <person name="Pupo M.T."/>
            <person name="Currie C.R."/>
        </authorList>
    </citation>
    <scope>NUCLEOTIDE SEQUENCE [LARGE SCALE GENOMIC DNA]</scope>
    <source>
        <strain evidence="2 3">SID5840</strain>
    </source>
</reference>